<organism evidence="2 3">
    <name type="scientific">Microbacterium nanhaiense</name>
    <dbReference type="NCBI Taxonomy" id="1301026"/>
    <lineage>
        <taxon>Bacteria</taxon>
        <taxon>Bacillati</taxon>
        <taxon>Actinomycetota</taxon>
        <taxon>Actinomycetes</taxon>
        <taxon>Micrococcales</taxon>
        <taxon>Microbacteriaceae</taxon>
        <taxon>Microbacterium</taxon>
    </lineage>
</organism>
<dbReference type="InterPro" id="IPR023606">
    <property type="entry name" value="CoA-Trfase_III_dom_1_sf"/>
</dbReference>
<dbReference type="PANTHER" id="PTHR48207">
    <property type="entry name" value="SUCCINATE--HYDROXYMETHYLGLUTARATE COA-TRANSFERASE"/>
    <property type="match status" value="1"/>
</dbReference>
<evidence type="ECO:0000313" key="2">
    <source>
        <dbReference type="EMBL" id="GGO63889.1"/>
    </source>
</evidence>
<dbReference type="InterPro" id="IPR044855">
    <property type="entry name" value="CoA-Trfase_III_dom3_sf"/>
</dbReference>
<dbReference type="InterPro" id="IPR050483">
    <property type="entry name" value="CoA-transferase_III_domain"/>
</dbReference>
<evidence type="ECO:0000313" key="3">
    <source>
        <dbReference type="Proteomes" id="UP000638043"/>
    </source>
</evidence>
<dbReference type="Gene3D" id="3.30.1540.10">
    <property type="entry name" value="formyl-coa transferase, domain 3"/>
    <property type="match status" value="1"/>
</dbReference>
<dbReference type="Pfam" id="PF02515">
    <property type="entry name" value="CoA_transf_3"/>
    <property type="match status" value="1"/>
</dbReference>
<evidence type="ECO:0000256" key="1">
    <source>
        <dbReference type="ARBA" id="ARBA00022679"/>
    </source>
</evidence>
<dbReference type="Gene3D" id="3.40.50.10540">
    <property type="entry name" value="Crotonobetainyl-coa:carnitine coa-transferase, domain 1"/>
    <property type="match status" value="1"/>
</dbReference>
<dbReference type="InterPro" id="IPR003673">
    <property type="entry name" value="CoA-Trfase_fam_III"/>
</dbReference>
<dbReference type="PANTHER" id="PTHR48207:SF4">
    <property type="entry name" value="BLL6097 PROTEIN"/>
    <property type="match status" value="1"/>
</dbReference>
<dbReference type="RefSeq" id="WP_188701001.1">
    <property type="nucleotide sequence ID" value="NZ_BMMQ01000004.1"/>
</dbReference>
<keyword evidence="1 2" id="KW-0808">Transferase</keyword>
<accession>A0ABQ2N1Q6</accession>
<gene>
    <name evidence="2" type="ORF">GCM10010910_17500</name>
</gene>
<protein>
    <submittedName>
        <fullName evidence="2">CoA transferase</fullName>
    </submittedName>
</protein>
<dbReference type="Proteomes" id="UP000638043">
    <property type="component" value="Unassembled WGS sequence"/>
</dbReference>
<name>A0ABQ2N1Q6_9MICO</name>
<proteinExistence type="predicted"/>
<dbReference type="SUPFAM" id="SSF89796">
    <property type="entry name" value="CoA-transferase family III (CaiB/BaiF)"/>
    <property type="match status" value="1"/>
</dbReference>
<dbReference type="GO" id="GO:0016740">
    <property type="term" value="F:transferase activity"/>
    <property type="evidence" value="ECO:0007669"/>
    <property type="project" value="UniProtKB-KW"/>
</dbReference>
<keyword evidence="3" id="KW-1185">Reference proteome</keyword>
<comment type="caution">
    <text evidence="2">The sequence shown here is derived from an EMBL/GenBank/DDBJ whole genome shotgun (WGS) entry which is preliminary data.</text>
</comment>
<dbReference type="EMBL" id="BMMQ01000004">
    <property type="protein sequence ID" value="GGO63889.1"/>
    <property type="molecule type" value="Genomic_DNA"/>
</dbReference>
<reference evidence="3" key="1">
    <citation type="journal article" date="2019" name="Int. J. Syst. Evol. Microbiol.">
        <title>The Global Catalogue of Microorganisms (GCM) 10K type strain sequencing project: providing services to taxonomists for standard genome sequencing and annotation.</title>
        <authorList>
            <consortium name="The Broad Institute Genomics Platform"/>
            <consortium name="The Broad Institute Genome Sequencing Center for Infectious Disease"/>
            <person name="Wu L."/>
            <person name="Ma J."/>
        </authorList>
    </citation>
    <scope>NUCLEOTIDE SEQUENCE [LARGE SCALE GENOMIC DNA]</scope>
    <source>
        <strain evidence="3">CGMCC 4.7181</strain>
    </source>
</reference>
<sequence>MTQIKPLEGMLVLDFSQFLAGPVAATRLADLGARVIKIERPGEGDIGRTLAFAGSRAGSDTVSFHAMNRGKESVVADMKDPADRAFVMRLVARADVVIENFRPGVSERLGLDYASLREVNPRIVHGSITGYGRSGPWAKRPGQDLLAQSIAGLPWLSPGDAPQAVGLSVADHLASCHLAHGVTAMLLRRERTGEGGTVETSLLESLLDLEFELLSVKLTDPAALGEGFGSDTGGEHGAHRFLSAPYGIYPTADGNLSIAMNPVPKIGELLGIAELAEYADPQSWWDHQGEIEELIAARLATRPTAEWLEILDAADVWCAPVHTIDELVRHEGFVEIGMVQRVSRTEADGSRVEVDTMMSPLRIDGARIAPANALAAPLLGADSAAVRAELGEGVARVA</sequence>